<feature type="region of interest" description="Disordered" evidence="7">
    <location>
        <begin position="978"/>
        <end position="1021"/>
    </location>
</feature>
<dbReference type="InterPro" id="IPR001507">
    <property type="entry name" value="ZP_dom"/>
</dbReference>
<dbReference type="InterPro" id="IPR055356">
    <property type="entry name" value="ZP-N"/>
</dbReference>
<dbReference type="PROSITE" id="PS51390">
    <property type="entry name" value="WAP"/>
    <property type="match status" value="1"/>
</dbReference>
<feature type="region of interest" description="Disordered" evidence="7">
    <location>
        <begin position="539"/>
        <end position="563"/>
    </location>
</feature>
<dbReference type="PROSITE" id="PS51034">
    <property type="entry name" value="ZP_2"/>
    <property type="match status" value="1"/>
</dbReference>
<dbReference type="Gene3D" id="2.60.40.10">
    <property type="entry name" value="Immunoglobulins"/>
    <property type="match status" value="1"/>
</dbReference>
<dbReference type="InterPro" id="IPR055355">
    <property type="entry name" value="ZP-C"/>
</dbReference>
<evidence type="ECO:0008006" key="18">
    <source>
        <dbReference type="Google" id="ProtNLM"/>
    </source>
</evidence>
<keyword evidence="17" id="KW-1185">Reference proteome</keyword>
<dbReference type="SMART" id="SM00179">
    <property type="entry name" value="EGF_CA"/>
    <property type="match status" value="3"/>
</dbReference>
<dbReference type="CDD" id="cd00054">
    <property type="entry name" value="EGF_CA"/>
    <property type="match status" value="2"/>
</dbReference>
<dbReference type="GO" id="GO:0005509">
    <property type="term" value="F:calcium ion binding"/>
    <property type="evidence" value="ECO:0007669"/>
    <property type="project" value="InterPro"/>
</dbReference>
<evidence type="ECO:0000259" key="11">
    <source>
        <dbReference type="PROSITE" id="PS50026"/>
    </source>
</evidence>
<reference evidence="16" key="1">
    <citation type="submission" date="2019-10" db="EMBL/GenBank/DDBJ databases">
        <title>The sequence and de novo assembly of the wild yak genome.</title>
        <authorList>
            <person name="Liu Y."/>
        </authorList>
    </citation>
    <scope>NUCLEOTIDE SEQUENCE [LARGE SCALE GENOMIC DNA]</scope>
    <source>
        <strain evidence="16">WY2019</strain>
    </source>
</reference>
<dbReference type="SMART" id="SM00241">
    <property type="entry name" value="ZP"/>
    <property type="match status" value="1"/>
</dbReference>
<dbReference type="Gene3D" id="2.60.40.3210">
    <property type="entry name" value="Zona pellucida, ZP-N domain"/>
    <property type="match status" value="1"/>
</dbReference>
<feature type="domain" description="Fibronectin type-III" evidence="12">
    <location>
        <begin position="746"/>
        <end position="832"/>
    </location>
</feature>
<feature type="region of interest" description="Disordered" evidence="7">
    <location>
        <begin position="600"/>
        <end position="715"/>
    </location>
</feature>
<dbReference type="InterPro" id="IPR036645">
    <property type="entry name" value="Elafin-like_sf"/>
</dbReference>
<feature type="transmembrane region" description="Helical" evidence="8">
    <location>
        <begin position="1305"/>
        <end position="1327"/>
    </location>
</feature>
<evidence type="ECO:0000313" key="17">
    <source>
        <dbReference type="Proteomes" id="UP000322234"/>
    </source>
</evidence>
<dbReference type="PROSITE" id="PS00010">
    <property type="entry name" value="ASX_HYDROXYL"/>
    <property type="match status" value="2"/>
</dbReference>
<feature type="compositionally biased region" description="Polar residues" evidence="7">
    <location>
        <begin position="669"/>
        <end position="678"/>
    </location>
</feature>
<dbReference type="InterPro" id="IPR001881">
    <property type="entry name" value="EGF-like_Ca-bd_dom"/>
</dbReference>
<protein>
    <recommendedName>
        <fullName evidence="18">Uromodulin-like 1</fullName>
    </recommendedName>
</protein>
<accession>A0A6B0QZT8</accession>
<dbReference type="InterPro" id="IPR018097">
    <property type="entry name" value="EGF_Ca-bd_CS"/>
</dbReference>
<evidence type="ECO:0000313" key="16">
    <source>
        <dbReference type="EMBL" id="MXQ82277.1"/>
    </source>
</evidence>
<evidence type="ECO:0000256" key="7">
    <source>
        <dbReference type="SAM" id="MobiDB-lite"/>
    </source>
</evidence>
<feature type="domain" description="EGF-like" evidence="11">
    <location>
        <begin position="503"/>
        <end position="548"/>
    </location>
</feature>
<keyword evidence="3" id="KW-0677">Repeat</keyword>
<evidence type="ECO:0000256" key="2">
    <source>
        <dbReference type="ARBA" id="ARBA00022729"/>
    </source>
</evidence>
<feature type="domain" description="SEA" evidence="10">
    <location>
        <begin position="829"/>
        <end position="941"/>
    </location>
</feature>
<evidence type="ECO:0000256" key="1">
    <source>
        <dbReference type="ARBA" id="ARBA00022536"/>
    </source>
</evidence>
<keyword evidence="8" id="KW-1133">Transmembrane helix</keyword>
<keyword evidence="1 6" id="KW-0245">EGF-like domain</keyword>
<dbReference type="Proteomes" id="UP000322234">
    <property type="component" value="Unassembled WGS sequence"/>
</dbReference>
<dbReference type="PROSITE" id="PS51041">
    <property type="entry name" value="EMI"/>
    <property type="match status" value="1"/>
</dbReference>
<dbReference type="InterPro" id="IPR049883">
    <property type="entry name" value="NOTCH1_EGF-like"/>
</dbReference>
<dbReference type="GO" id="GO:0071944">
    <property type="term" value="C:cell periphery"/>
    <property type="evidence" value="ECO:0007669"/>
    <property type="project" value="UniProtKB-ARBA"/>
</dbReference>
<dbReference type="SMART" id="SM00181">
    <property type="entry name" value="EGF"/>
    <property type="match status" value="2"/>
</dbReference>
<dbReference type="SUPFAM" id="SSF57196">
    <property type="entry name" value="EGF/Laminin"/>
    <property type="match status" value="2"/>
</dbReference>
<dbReference type="PANTHER" id="PTHR14002">
    <property type="entry name" value="ENDOGLIN/TGF-BETA RECEPTOR TYPE III"/>
    <property type="match status" value="1"/>
</dbReference>
<dbReference type="SUPFAM" id="SSF49265">
    <property type="entry name" value="Fibronectin type III"/>
    <property type="match status" value="2"/>
</dbReference>
<feature type="domain" description="WAP" evidence="15">
    <location>
        <begin position="114"/>
        <end position="158"/>
    </location>
</feature>
<dbReference type="CDD" id="cd00063">
    <property type="entry name" value="FN3"/>
    <property type="match status" value="1"/>
</dbReference>
<feature type="domain" description="ZP" evidence="13">
    <location>
        <begin position="1033"/>
        <end position="1276"/>
    </location>
</feature>
<evidence type="ECO:0000259" key="13">
    <source>
        <dbReference type="PROSITE" id="PS51034"/>
    </source>
</evidence>
<evidence type="ECO:0000256" key="4">
    <source>
        <dbReference type="ARBA" id="ARBA00023157"/>
    </source>
</evidence>
<keyword evidence="2 9" id="KW-0732">Signal</keyword>
<keyword evidence="4" id="KW-1015">Disulfide bond</keyword>
<dbReference type="PANTHER" id="PTHR14002:SF22">
    <property type="entry name" value="UROMODULIN-LIKE 1"/>
    <property type="match status" value="1"/>
</dbReference>
<dbReference type="Pfam" id="PF07645">
    <property type="entry name" value="EGF_CA"/>
    <property type="match status" value="3"/>
</dbReference>
<dbReference type="Gene3D" id="4.10.75.10">
    <property type="entry name" value="Elafin-like"/>
    <property type="match status" value="1"/>
</dbReference>
<evidence type="ECO:0000256" key="6">
    <source>
        <dbReference type="PROSITE-ProRule" id="PRU00076"/>
    </source>
</evidence>
<comment type="caution">
    <text evidence="16">The sequence shown here is derived from an EMBL/GenBank/DDBJ whole genome shotgun (WGS) entry which is preliminary data.</text>
</comment>
<gene>
    <name evidence="16" type="ORF">E5288_WYG010844</name>
</gene>
<organism evidence="16 17">
    <name type="scientific">Bos mutus</name>
    <name type="common">wild yak</name>
    <dbReference type="NCBI Taxonomy" id="72004"/>
    <lineage>
        <taxon>Eukaryota</taxon>
        <taxon>Metazoa</taxon>
        <taxon>Chordata</taxon>
        <taxon>Craniata</taxon>
        <taxon>Vertebrata</taxon>
        <taxon>Euteleostomi</taxon>
        <taxon>Mammalia</taxon>
        <taxon>Eutheria</taxon>
        <taxon>Laurasiatheria</taxon>
        <taxon>Artiodactyla</taxon>
        <taxon>Ruminantia</taxon>
        <taxon>Pecora</taxon>
        <taxon>Bovidae</taxon>
        <taxon>Bovinae</taxon>
        <taxon>Bos</taxon>
    </lineage>
</organism>
<dbReference type="InterPro" id="IPR000742">
    <property type="entry name" value="EGF"/>
</dbReference>
<evidence type="ECO:0000259" key="10">
    <source>
        <dbReference type="PROSITE" id="PS50024"/>
    </source>
</evidence>
<proteinExistence type="predicted"/>
<feature type="chain" id="PRO_5025456414" description="Uromodulin-like 1" evidence="9">
    <location>
        <begin position="22"/>
        <end position="1484"/>
    </location>
</feature>
<dbReference type="Gene3D" id="2.60.40.4100">
    <property type="entry name" value="Zona pellucida, ZP-C domain"/>
    <property type="match status" value="1"/>
</dbReference>
<dbReference type="Pfam" id="PF00095">
    <property type="entry name" value="WAP"/>
    <property type="match status" value="1"/>
</dbReference>
<dbReference type="FunFam" id="2.10.25.10:FF:000038">
    <property type="entry name" value="Fibrillin 2"/>
    <property type="match status" value="1"/>
</dbReference>
<dbReference type="InterPro" id="IPR036116">
    <property type="entry name" value="FN3_sf"/>
</dbReference>
<evidence type="ECO:0000259" key="12">
    <source>
        <dbReference type="PROSITE" id="PS50853"/>
    </source>
</evidence>
<dbReference type="SMART" id="SM00217">
    <property type="entry name" value="WAP"/>
    <property type="match status" value="1"/>
</dbReference>
<dbReference type="Gene3D" id="2.10.25.10">
    <property type="entry name" value="Laminin"/>
    <property type="match status" value="2"/>
</dbReference>
<dbReference type="InterPro" id="IPR003961">
    <property type="entry name" value="FN3_dom"/>
</dbReference>
<feature type="domain" description="EGF-like" evidence="11">
    <location>
        <begin position="938"/>
        <end position="983"/>
    </location>
</feature>
<dbReference type="PROSITE" id="PS01187">
    <property type="entry name" value="EGF_CA"/>
    <property type="match status" value="2"/>
</dbReference>
<dbReference type="InterPro" id="IPR000152">
    <property type="entry name" value="EGF-type_Asp/Asn_hydroxyl_site"/>
</dbReference>
<dbReference type="CDD" id="cd00199">
    <property type="entry name" value="WAP"/>
    <property type="match status" value="1"/>
</dbReference>
<keyword evidence="5" id="KW-0325">Glycoprotein</keyword>
<evidence type="ECO:0000259" key="14">
    <source>
        <dbReference type="PROSITE" id="PS51041"/>
    </source>
</evidence>
<keyword evidence="8" id="KW-0472">Membrane</keyword>
<dbReference type="InterPro" id="IPR011489">
    <property type="entry name" value="EMI_domain"/>
</dbReference>
<sequence>MLRTLGMALLALLIIVNPSQASGFTEKGLSLLGFRLCNYSVSQSVQSVKAVQMSRLTRVPCGGWIPLWRCPKTVYQTRYLEVEVPEPRNVTDCCEGYEQLGLYCVLPLNRSQEFASRPGSCPVVGLETSALLCTLDAECPGLQKCCPSSGGHRCSAPAAPAPESNREGCWYNVTVVVKMDFKELQQVDPRLLDHMRLLHSMVTSALQPLDTTVHHLHSARGDTSTTVSWLLLGLPRPMPVARVSAVLDGMVKRIYEVIDVQVQDVNECSYGELNTCSGRELCLNVEGSHQCVGYLKSPSSSPPGLDGMCADYPPIRDLMILNVTSSSFQVSWSLNSTQNHTFWVKVYQGEELFRSASTPGTSLEVAGLEAGVRYGVKTSYQACGANITAMVTARTGKATSKILITCEFLSLTLMEKSAPSEHLSPLPGQVAASLPPAISDLYRRGKLRLQVVSLQTGSVVVRLRLTVWDSEFPVGVPTLAPLLPALWASTVFQVDQQGTRVQDWDECADSLEHDCSPAAQCINLEGSYTCRCRTARDANPSRPGRVCHGDMESPMDVPSPVSEVTASVPSTETTSFSLETPALSPGPGHLWNTPAAGQAWTLGLPPRRGVSGLGSHSGNSTGHDMEKASVAPGLGTGQWTASRVAFSPRVPGPTHSSSLGATDSLPDTPGQSPPNSTVELPFWPTPAPDPRGHIEWHSSLPVRDTPPAPLDPTWAQNLDPRPFSSPDQPLAPTPAPLKTPACAPVPIGRVTVSNVTSTGFHVAWVADPTLRPTFQLSLVSARSPTMHLQTQKASLTLSGLEPGVLYLVEIVARACGQESAKAQLKVRTVAQKLSGKVRIVNVRYLESFSNTSSEQFQAFLELFLRTVRNSLPAFMLQHLDTGGVRIEVTGISNGSVVVEFTLLVITDVDVWEVSAAFLAAFRNTSLLEVVRDDTFIGDYDECASQEDDCAPGSACHNTLGSFTCSCEGGAPDLLVEFSGRPCEGDSPGNTTQAPGPEQPPTPTGAGAASGQDARPATQGLSPRLNLTGAVRVLCEIEKVAIVIQRHFLQQKGIPESSLYLGQPSCNISERNSTHVTLAATWSECGTTLQSNMTTTVVRTTLRNDVSPEGIIHHMKIESPIHCAFQNDLLTSSGYTPEWGVYTIIEDLHGAGSFITEMQLFIGDSPIPQNYSVSASDDVKIEVGLYKQKSNLKVVLTECWATPSSDARDPVMFGFINNSCPIPNTHTNVIENGNSNKARFKLKIFSFINNSIVYLHCKLRICMESPGATCKINCDDFRSLRSSEPSVMHQMSWGPLIRSEGPGLGAGYLVLIVGTACALVAGATALLVRHYQRMTGKYDFKARTDNFSYRVFHEYKIRMTKEANTCPGGFPKKSGRSREMPAGIEAGDPSEAVALYLHVLLEPQEFLTWLWPQFLYSDLTLGQHEFPAPSWLDMPSPFQGKRLKPLSRWGPLAGVTSSTLACVGFSRMFKASPADVAGPADILAV</sequence>
<dbReference type="GO" id="GO:0030414">
    <property type="term" value="F:peptidase inhibitor activity"/>
    <property type="evidence" value="ECO:0007669"/>
    <property type="project" value="InterPro"/>
</dbReference>
<evidence type="ECO:0000256" key="5">
    <source>
        <dbReference type="ARBA" id="ARBA00023180"/>
    </source>
</evidence>
<dbReference type="GO" id="GO:0005576">
    <property type="term" value="C:extracellular region"/>
    <property type="evidence" value="ECO:0007669"/>
    <property type="project" value="InterPro"/>
</dbReference>
<dbReference type="InterPro" id="IPR008197">
    <property type="entry name" value="WAP_dom"/>
</dbReference>
<dbReference type="SUPFAM" id="SSF57256">
    <property type="entry name" value="Elafin-like"/>
    <property type="match status" value="1"/>
</dbReference>
<dbReference type="PROSITE" id="PS50853">
    <property type="entry name" value="FN3"/>
    <property type="match status" value="1"/>
</dbReference>
<dbReference type="PROSITE" id="PS50026">
    <property type="entry name" value="EGF_3"/>
    <property type="match status" value="2"/>
</dbReference>
<evidence type="ECO:0000256" key="3">
    <source>
        <dbReference type="ARBA" id="ARBA00022737"/>
    </source>
</evidence>
<dbReference type="InterPro" id="IPR013783">
    <property type="entry name" value="Ig-like_fold"/>
</dbReference>
<dbReference type="Pfam" id="PF00100">
    <property type="entry name" value="Zona_pellucida"/>
    <property type="match status" value="1"/>
</dbReference>
<dbReference type="PROSITE" id="PS50024">
    <property type="entry name" value="SEA"/>
    <property type="match status" value="1"/>
</dbReference>
<evidence type="ECO:0000259" key="15">
    <source>
        <dbReference type="PROSITE" id="PS51390"/>
    </source>
</evidence>
<evidence type="ECO:0000256" key="8">
    <source>
        <dbReference type="SAM" id="Phobius"/>
    </source>
</evidence>
<keyword evidence="8" id="KW-0812">Transmembrane</keyword>
<dbReference type="InterPro" id="IPR000082">
    <property type="entry name" value="SEA_dom"/>
</dbReference>
<dbReference type="Pfam" id="PF23344">
    <property type="entry name" value="ZP-N"/>
    <property type="match status" value="1"/>
</dbReference>
<dbReference type="EMBL" id="VBQZ03000012">
    <property type="protein sequence ID" value="MXQ82277.1"/>
    <property type="molecule type" value="Genomic_DNA"/>
</dbReference>
<name>A0A6B0QZT8_9CETA</name>
<dbReference type="InterPro" id="IPR042235">
    <property type="entry name" value="ZP-C_dom"/>
</dbReference>
<dbReference type="SMART" id="SM00060">
    <property type="entry name" value="FN3"/>
    <property type="match status" value="2"/>
</dbReference>
<comment type="caution">
    <text evidence="6">Lacks conserved residue(s) required for the propagation of feature annotation.</text>
</comment>
<feature type="signal peptide" evidence="9">
    <location>
        <begin position="1"/>
        <end position="21"/>
    </location>
</feature>
<evidence type="ECO:0000256" key="9">
    <source>
        <dbReference type="SAM" id="SignalP"/>
    </source>
</evidence>
<feature type="domain" description="EMI" evidence="14">
    <location>
        <begin position="33"/>
        <end position="106"/>
    </location>
</feature>